<keyword evidence="8" id="KW-0256">Endoplasmic reticulum</keyword>
<dbReference type="SFLD" id="SFLDS00003">
    <property type="entry name" value="Haloacid_Dehalogenase"/>
    <property type="match status" value="1"/>
</dbReference>
<dbReference type="OrthoDB" id="158672at2759"/>
<comment type="caution">
    <text evidence="18">The sequence shown here is derived from an EMBL/GenBank/DDBJ whole genome shotgun (WGS) entry which is preliminary data.</text>
</comment>
<dbReference type="Pfam" id="PF00690">
    <property type="entry name" value="Cation_ATPase_N"/>
    <property type="match status" value="1"/>
</dbReference>
<dbReference type="PRINTS" id="PR00119">
    <property type="entry name" value="CATATPASE"/>
</dbReference>
<dbReference type="Gene3D" id="2.70.150.10">
    <property type="entry name" value="Calcium-transporting ATPase, cytoplasmic transduction domain A"/>
    <property type="match status" value="1"/>
</dbReference>
<dbReference type="InterPro" id="IPR008250">
    <property type="entry name" value="ATPase_P-typ_transduc_dom_A_sf"/>
</dbReference>
<keyword evidence="13" id="KW-0811">Translocation</keyword>
<dbReference type="NCBIfam" id="TIGR00967">
    <property type="entry name" value="3a0501s007"/>
    <property type="match status" value="1"/>
</dbReference>
<feature type="domain" description="Cation-transporting P-type ATPase N-terminal" evidence="17">
    <location>
        <begin position="112"/>
        <end position="185"/>
    </location>
</feature>
<dbReference type="FunFam" id="1.10.3370.10:FF:000002">
    <property type="entry name" value="Transport Sec61 subunit alpha isoform 2"/>
    <property type="match status" value="1"/>
</dbReference>
<dbReference type="GO" id="GO:0036376">
    <property type="term" value="P:sodium ion export across plasma membrane"/>
    <property type="evidence" value="ECO:0007669"/>
    <property type="project" value="TreeGrafter"/>
</dbReference>
<organism evidence="18 19">
    <name type="scientific">Botrytis fragariae</name>
    <dbReference type="NCBI Taxonomy" id="1964551"/>
    <lineage>
        <taxon>Eukaryota</taxon>
        <taxon>Fungi</taxon>
        <taxon>Dikarya</taxon>
        <taxon>Ascomycota</taxon>
        <taxon>Pezizomycotina</taxon>
        <taxon>Leotiomycetes</taxon>
        <taxon>Helotiales</taxon>
        <taxon>Sclerotiniaceae</taxon>
        <taxon>Botrytis</taxon>
    </lineage>
</organism>
<dbReference type="InterPro" id="IPR050510">
    <property type="entry name" value="Cation_transp_ATPase_P-type"/>
</dbReference>
<evidence type="ECO:0000256" key="6">
    <source>
        <dbReference type="ARBA" id="ARBA00022692"/>
    </source>
</evidence>
<dbReference type="Pfam" id="PF10559">
    <property type="entry name" value="Plug_translocon"/>
    <property type="match status" value="1"/>
</dbReference>
<dbReference type="SUPFAM" id="SSF81665">
    <property type="entry name" value="Calcium ATPase, transmembrane domain M"/>
    <property type="match status" value="1"/>
</dbReference>
<feature type="transmembrane region" description="Helical" evidence="16">
    <location>
        <begin position="1449"/>
        <end position="1470"/>
    </location>
</feature>
<dbReference type="Pfam" id="PF00689">
    <property type="entry name" value="Cation_ATPase_C"/>
    <property type="match status" value="1"/>
</dbReference>
<feature type="transmembrane region" description="Helical" evidence="16">
    <location>
        <begin position="1334"/>
        <end position="1355"/>
    </location>
</feature>
<evidence type="ECO:0000256" key="8">
    <source>
        <dbReference type="ARBA" id="ARBA00022824"/>
    </source>
</evidence>
<dbReference type="SMART" id="SM00831">
    <property type="entry name" value="Cation_ATPase_N"/>
    <property type="match status" value="1"/>
</dbReference>
<feature type="transmembrane region" description="Helical" evidence="16">
    <location>
        <begin position="196"/>
        <end position="216"/>
    </location>
</feature>
<keyword evidence="9" id="KW-0067">ATP-binding</keyword>
<evidence type="ECO:0000256" key="9">
    <source>
        <dbReference type="ARBA" id="ARBA00022840"/>
    </source>
</evidence>
<evidence type="ECO:0000256" key="14">
    <source>
        <dbReference type="ARBA" id="ARBA00023136"/>
    </source>
</evidence>
<evidence type="ECO:0000313" key="18">
    <source>
        <dbReference type="EMBL" id="KAF5879284.1"/>
    </source>
</evidence>
<feature type="transmembrane region" description="Helical" evidence="16">
    <location>
        <begin position="950"/>
        <end position="977"/>
    </location>
</feature>
<feature type="transmembrane region" description="Helical" evidence="16">
    <location>
        <begin position="1165"/>
        <end position="1190"/>
    </location>
</feature>
<feature type="transmembrane region" description="Helical" evidence="16">
    <location>
        <begin position="393"/>
        <end position="417"/>
    </location>
</feature>
<dbReference type="EMBL" id="JABFCT010000001">
    <property type="protein sequence ID" value="KAF5879284.1"/>
    <property type="molecule type" value="Genomic_DNA"/>
</dbReference>
<dbReference type="GO" id="GO:0016887">
    <property type="term" value="F:ATP hydrolysis activity"/>
    <property type="evidence" value="ECO:0007669"/>
    <property type="project" value="InterPro"/>
</dbReference>
<keyword evidence="12 16" id="KW-1133">Transmembrane helix</keyword>
<dbReference type="PANTHER" id="PTHR43294">
    <property type="entry name" value="SODIUM/POTASSIUM-TRANSPORTING ATPASE SUBUNIT ALPHA"/>
    <property type="match status" value="1"/>
</dbReference>
<evidence type="ECO:0000313" key="19">
    <source>
        <dbReference type="Proteomes" id="UP000531561"/>
    </source>
</evidence>
<keyword evidence="4" id="KW-0813">Transport</keyword>
<dbReference type="PROSITE" id="PS00755">
    <property type="entry name" value="SECY_1"/>
    <property type="match status" value="1"/>
</dbReference>
<dbReference type="GO" id="GO:0030007">
    <property type="term" value="P:intracellular potassium ion homeostasis"/>
    <property type="evidence" value="ECO:0007669"/>
    <property type="project" value="TreeGrafter"/>
</dbReference>
<keyword evidence="5" id="KW-1003">Cell membrane</keyword>
<dbReference type="NCBIfam" id="TIGR01494">
    <property type="entry name" value="ATPase_P-type"/>
    <property type="match status" value="2"/>
</dbReference>
<name>A0A8H6EP50_9HELO</name>
<comment type="subcellular location">
    <subcellularLocation>
        <location evidence="2">Cell membrane</location>
        <topology evidence="2">Multi-pass membrane protein</topology>
    </subcellularLocation>
    <subcellularLocation>
        <location evidence="1">Endoplasmic reticulum membrane</location>
        <topology evidence="1">Multi-pass membrane protein</topology>
    </subcellularLocation>
</comment>
<dbReference type="PRINTS" id="PR00121">
    <property type="entry name" value="NAKATPASE"/>
</dbReference>
<dbReference type="Proteomes" id="UP000531561">
    <property type="component" value="Unassembled WGS sequence"/>
</dbReference>
<accession>A0A8H6EP50</accession>
<dbReference type="NCBIfam" id="NF006341">
    <property type="entry name" value="PRK08568.1-5"/>
    <property type="match status" value="1"/>
</dbReference>
<dbReference type="Pfam" id="PF00122">
    <property type="entry name" value="E1-E2_ATPase"/>
    <property type="match status" value="1"/>
</dbReference>
<dbReference type="GO" id="GO:1990573">
    <property type="term" value="P:potassium ion import across plasma membrane"/>
    <property type="evidence" value="ECO:0007669"/>
    <property type="project" value="TreeGrafter"/>
</dbReference>
<feature type="region of interest" description="Disordered" evidence="15">
    <location>
        <begin position="1"/>
        <end position="23"/>
    </location>
</feature>
<feature type="transmembrane region" description="Helical" evidence="16">
    <location>
        <begin position="356"/>
        <end position="381"/>
    </location>
</feature>
<dbReference type="FunFam" id="3.40.1110.10:FF:000114">
    <property type="entry name" value="H /K ATPase alpha subunit, putative"/>
    <property type="match status" value="1"/>
</dbReference>
<feature type="transmembrane region" description="Helical" evidence="16">
    <location>
        <begin position="1050"/>
        <end position="1074"/>
    </location>
</feature>
<dbReference type="InterPro" id="IPR018303">
    <property type="entry name" value="ATPase_P-typ_P_site"/>
</dbReference>
<feature type="transmembrane region" description="Helical" evidence="16">
    <location>
        <begin position="1123"/>
        <end position="1145"/>
    </location>
</feature>
<reference evidence="18 19" key="1">
    <citation type="journal article" date="2020" name="Phytopathology">
        <title>A high-quality genome resource of Botrytis fragariae, a new and rapidly spreading fungal pathogen causing strawberry gray mold in the U.S.A.</title>
        <authorList>
            <person name="Wu Y."/>
            <person name="Saski C.A."/>
            <person name="Schnabel G."/>
            <person name="Xiao S."/>
            <person name="Hu M."/>
        </authorList>
    </citation>
    <scope>NUCLEOTIDE SEQUENCE [LARGE SCALE GENOMIC DNA]</scope>
    <source>
        <strain evidence="18 19">BVB16</strain>
    </source>
</reference>
<evidence type="ECO:0000256" key="11">
    <source>
        <dbReference type="ARBA" id="ARBA00022967"/>
    </source>
</evidence>
<dbReference type="PROSITE" id="PS00756">
    <property type="entry name" value="SECY_2"/>
    <property type="match status" value="1"/>
</dbReference>
<dbReference type="InterPro" id="IPR019561">
    <property type="entry name" value="Translocon_Sec61/SecY_plug_dom"/>
</dbReference>
<dbReference type="InterPro" id="IPR006068">
    <property type="entry name" value="ATPase_P-typ_cation-transptr_C"/>
</dbReference>
<keyword evidence="10" id="KW-0653">Protein transport</keyword>
<evidence type="ECO:0000259" key="17">
    <source>
        <dbReference type="SMART" id="SM00831"/>
    </source>
</evidence>
<dbReference type="InterPro" id="IPR004014">
    <property type="entry name" value="ATPase_P-typ_cation-transptr_N"/>
</dbReference>
<dbReference type="GO" id="GO:0005789">
    <property type="term" value="C:endoplasmic reticulum membrane"/>
    <property type="evidence" value="ECO:0007669"/>
    <property type="project" value="UniProtKB-SubCell"/>
</dbReference>
<evidence type="ECO:0000256" key="4">
    <source>
        <dbReference type="ARBA" id="ARBA00022448"/>
    </source>
</evidence>
<dbReference type="InterPro" id="IPR023298">
    <property type="entry name" value="ATPase_P-typ_TM_dom_sf"/>
</dbReference>
<feature type="transmembrane region" description="Helical" evidence="16">
    <location>
        <begin position="1007"/>
        <end position="1029"/>
    </location>
</feature>
<dbReference type="GO" id="GO:0005391">
    <property type="term" value="F:P-type sodium:potassium-exchanging transporter activity"/>
    <property type="evidence" value="ECO:0007669"/>
    <property type="project" value="TreeGrafter"/>
</dbReference>
<dbReference type="GO" id="GO:0005886">
    <property type="term" value="C:plasma membrane"/>
    <property type="evidence" value="ECO:0007669"/>
    <property type="project" value="UniProtKB-SubCell"/>
</dbReference>
<comment type="similarity">
    <text evidence="3">Belongs to the SecY/SEC61-alpha family.</text>
</comment>
<feature type="transmembrane region" description="Helical" evidence="16">
    <location>
        <begin position="1375"/>
        <end position="1401"/>
    </location>
</feature>
<dbReference type="InterPro" id="IPR059000">
    <property type="entry name" value="ATPase_P-type_domA"/>
</dbReference>
<sequence>MDEKSAPTSLEDRDDEIFHVQPRPEVRIRFGAQDEEAGRQINTLPRMTRTATNNSQLSTTSSRRRRVSIDPATALPITYRTVSFAIEETKEKQRIDADRAKKGAAAELGDLEWHTLSTDDVVNRLETSLAQGLLKEQVEVKTKEFGKNMPSKPPSNLFSRVFGYLFGGFGSVLLIGGILVTITYEPLGKPNPAQANLALAIVLYAVFVIQALFNAWQDWSSSRTMASISGMLPDDCFVLRNGNREELAAVDLVPGDILYIKAGNKLPADVRFVEISSDAKFDRSILTGESQPIAGSVENTDLNYLETHNIGMQGTHCISGSAIGVTVSTGDKTVFGKIAKLTNTPKTGMTTLQKEILRFIIIICSIMIFFNIVVIVCWSAWLKHSHPDWISTAGLIIDIVTVAVAFIPEGLPIALTASLTITANIMKSNQVLCKSLKTVETLGAVSVICSDKTGTLTKNKMFATECSIAEKTMTPEQAVEFQNLNGKTINSVAQLRSLACLCNAGEFDAATLNLPLAERKIAGDATDQAVLRLSETFGEVRQLHTLWRKTFELAFNSKNKFMIRTLRLSDPEGLKLAVSPEELAEWRNEDLLMTIKGAPDILVERCTKYVGEDGHVYPLNSEMKTSVEEIKNRWSTQGKRVILLARKVLPGHQKQHRPENNTFEAEIMRQAGSDLTLVGLVGIVDPPRDEILEVVKVLRRAGIRIFMVTGDFKLTAQAIAIECGIITTPSEMIHDVSKLSRNGIETPKSISSGVISEKDVDSKHGDARSIALSGPDLMSLNDNQWDQLCQYEEIVFARTTPEQKLRIVKEFQKRENIVGMTGDGVNDAPSLKAADIGIALGSGSDIAIEAADMVLLDSFGAVVEAVKYGRVVFDNLKKTIIYLLPAGTFCEFLPIITNVILGLPQILSSFLMIMICCLTDCAGATVLAYEQPEADVLLRKPRDVKKDKLVDWKLLFHAYIFLGVQEAIASFAMAYWYCQRRGVTFSILWLGYGKYPPHLSDAYVQQVLAVASSIYFVNLVIMQWFNLMATRTRRLSIFQQPPAFNKATQNLWLFPAILFALVVIFIFLYIPGLASAINSSPIPVEYFFLPLAFVRFLDLIKPFSPFLPEVQQPETKVPFNQKLMWTGLTLLIFLVMSQMPLYGIVSSDTSDPLYWLRMMLASNRGTLMELGITPIISSGMVFQLLAGTHLIDVDLDLKADRELYQTAQKLFAIILSMGQATVYVFTGLYGQPSDLGAGVVCLLILQLVVAGLIVILLDELLQKGYGLGSGISLFIATNICESIIWKAFSPTTINTGRGPEFEGAVIALFHLLLTWPNKQRALQEAFYRQQLPNIMNLLATIVVFATVIYLQGFRVEIPVKSSRQRGARGSYPVRLFYTSNMPIMLQSALSSNVFLISQMLYSRFSENLLVQLFGVWEAKEGSAQLFATSGIAYYMSPPLNFTDALLDPIHTAVYIVYMLVACAIFSKTWIEVSGSGPRDVAKQLKDQGLVMAGHREQSMYKELKRIIPTAAAFGGACIGALSVGSDLMGALGSGTGILLAVTIIYGYFEIAAKEGDMAGMKGMIMG</sequence>
<keyword evidence="7" id="KW-0547">Nucleotide-binding</keyword>
<gene>
    <name evidence="18" type="ORF">Bfra_006490</name>
</gene>
<dbReference type="InterPro" id="IPR023201">
    <property type="entry name" value="SecY_dom_sf"/>
</dbReference>
<dbReference type="Gene3D" id="3.40.1110.10">
    <property type="entry name" value="Calcium-transporting ATPase, cytoplasmic domain N"/>
    <property type="match status" value="1"/>
</dbReference>
<dbReference type="InterPro" id="IPR001757">
    <property type="entry name" value="P_typ_ATPase"/>
</dbReference>
<keyword evidence="6 16" id="KW-0812">Transmembrane</keyword>
<dbReference type="SUPFAM" id="SSF103491">
    <property type="entry name" value="Preprotein translocase SecY subunit"/>
    <property type="match status" value="1"/>
</dbReference>
<dbReference type="InterPro" id="IPR044492">
    <property type="entry name" value="P_typ_ATPase_HD_dom"/>
</dbReference>
<evidence type="ECO:0000256" key="15">
    <source>
        <dbReference type="SAM" id="MobiDB-lite"/>
    </source>
</evidence>
<dbReference type="SUPFAM" id="SSF81660">
    <property type="entry name" value="Metal cation-transporting ATPase, ATP-binding domain N"/>
    <property type="match status" value="1"/>
</dbReference>
<dbReference type="InterPro" id="IPR030659">
    <property type="entry name" value="SecY_CS"/>
</dbReference>
<dbReference type="GO" id="GO:0005524">
    <property type="term" value="F:ATP binding"/>
    <property type="evidence" value="ECO:0007669"/>
    <property type="project" value="UniProtKB-KW"/>
</dbReference>
<dbReference type="SFLD" id="SFLDF00027">
    <property type="entry name" value="p-type_atpase"/>
    <property type="match status" value="1"/>
</dbReference>
<keyword evidence="14 16" id="KW-0472">Membrane</keyword>
<dbReference type="SFLD" id="SFLDG00002">
    <property type="entry name" value="C1.7:_P-type_atpase_like"/>
    <property type="match status" value="1"/>
</dbReference>
<dbReference type="RefSeq" id="XP_037198228.1">
    <property type="nucleotide sequence ID" value="XM_037336862.1"/>
</dbReference>
<dbReference type="SUPFAM" id="SSF81653">
    <property type="entry name" value="Calcium ATPase, transduction domain A"/>
    <property type="match status" value="1"/>
</dbReference>
<dbReference type="FunFam" id="3.40.50.1000:FF:000147">
    <property type="entry name" value="H/K ATPase alpha subunit, putative"/>
    <property type="match status" value="1"/>
</dbReference>
<evidence type="ECO:0000256" key="10">
    <source>
        <dbReference type="ARBA" id="ARBA00022927"/>
    </source>
</evidence>
<keyword evidence="19" id="KW-1185">Reference proteome</keyword>
<feature type="transmembrane region" description="Helical" evidence="16">
    <location>
        <begin position="880"/>
        <end position="900"/>
    </location>
</feature>
<evidence type="ECO:0000256" key="7">
    <source>
        <dbReference type="ARBA" id="ARBA00022741"/>
    </source>
</evidence>
<evidence type="ECO:0000256" key="13">
    <source>
        <dbReference type="ARBA" id="ARBA00023010"/>
    </source>
</evidence>
<evidence type="ECO:0000256" key="3">
    <source>
        <dbReference type="ARBA" id="ARBA00005751"/>
    </source>
</evidence>
<dbReference type="GO" id="GO:0006883">
    <property type="term" value="P:intracellular sodium ion homeostasis"/>
    <property type="evidence" value="ECO:0007669"/>
    <property type="project" value="TreeGrafter"/>
</dbReference>
<dbReference type="Pfam" id="PF00344">
    <property type="entry name" value="SecY"/>
    <property type="match status" value="1"/>
</dbReference>
<dbReference type="InterPro" id="IPR023299">
    <property type="entry name" value="ATPase_P-typ_cyto_dom_N"/>
</dbReference>
<dbReference type="Pfam" id="PF13246">
    <property type="entry name" value="Cation_ATPase"/>
    <property type="match status" value="1"/>
</dbReference>
<dbReference type="PROSITE" id="PS00154">
    <property type="entry name" value="ATPASE_E1_E2"/>
    <property type="match status" value="1"/>
</dbReference>
<feature type="transmembrane region" description="Helical" evidence="16">
    <location>
        <begin position="161"/>
        <end position="184"/>
    </location>
</feature>
<dbReference type="Gene3D" id="1.20.1110.10">
    <property type="entry name" value="Calcium-transporting ATPase, transmembrane domain"/>
    <property type="match status" value="1"/>
</dbReference>
<proteinExistence type="inferred from homology"/>
<feature type="transmembrane region" description="Helical" evidence="16">
    <location>
        <begin position="1530"/>
        <end position="1548"/>
    </location>
</feature>
<feature type="transmembrane region" description="Helical" evidence="16">
    <location>
        <begin position="1506"/>
        <end position="1524"/>
    </location>
</feature>
<dbReference type="InterPro" id="IPR023214">
    <property type="entry name" value="HAD_sf"/>
</dbReference>
<dbReference type="SUPFAM" id="SSF56784">
    <property type="entry name" value="HAD-like"/>
    <property type="match status" value="1"/>
</dbReference>
<dbReference type="GO" id="GO:1902600">
    <property type="term" value="P:proton transmembrane transport"/>
    <property type="evidence" value="ECO:0007669"/>
    <property type="project" value="TreeGrafter"/>
</dbReference>
<feature type="transmembrane region" description="Helical" evidence="16">
    <location>
        <begin position="1264"/>
        <end position="1285"/>
    </location>
</feature>
<evidence type="ECO:0000256" key="1">
    <source>
        <dbReference type="ARBA" id="ARBA00004477"/>
    </source>
</evidence>
<evidence type="ECO:0000256" key="12">
    <source>
        <dbReference type="ARBA" id="ARBA00022989"/>
    </source>
</evidence>
<dbReference type="PANTHER" id="PTHR43294:SF21">
    <property type="entry name" value="CATION TRANSPORTING ATPASE"/>
    <property type="match status" value="1"/>
</dbReference>
<dbReference type="InterPro" id="IPR002208">
    <property type="entry name" value="SecY/SEC61-alpha"/>
</dbReference>
<evidence type="ECO:0000256" key="5">
    <source>
        <dbReference type="ARBA" id="ARBA00022475"/>
    </source>
</evidence>
<dbReference type="Gene3D" id="3.40.50.1000">
    <property type="entry name" value="HAD superfamily/HAD-like"/>
    <property type="match status" value="1"/>
</dbReference>
<dbReference type="Gene3D" id="1.10.3370.10">
    <property type="entry name" value="SecY subunit domain"/>
    <property type="match status" value="1"/>
</dbReference>
<evidence type="ECO:0000256" key="2">
    <source>
        <dbReference type="ARBA" id="ARBA00004651"/>
    </source>
</evidence>
<evidence type="ECO:0000256" key="16">
    <source>
        <dbReference type="SAM" id="Phobius"/>
    </source>
</evidence>
<feature type="transmembrane region" description="Helical" evidence="16">
    <location>
        <begin position="906"/>
        <end position="929"/>
    </location>
</feature>
<dbReference type="GO" id="GO:0015031">
    <property type="term" value="P:protein transport"/>
    <property type="evidence" value="ECO:0007669"/>
    <property type="project" value="UniProtKB-KW"/>
</dbReference>
<dbReference type="GeneID" id="59260554"/>
<dbReference type="InterPro" id="IPR036412">
    <property type="entry name" value="HAD-like_sf"/>
</dbReference>
<protein>
    <submittedName>
        <fullName evidence="18">Putative h k atpase alpha protein</fullName>
    </submittedName>
</protein>
<feature type="transmembrane region" description="Helical" evidence="16">
    <location>
        <begin position="1235"/>
        <end position="1257"/>
    </location>
</feature>
<keyword evidence="11" id="KW-1278">Translocase</keyword>